<keyword evidence="2" id="KW-1185">Reference proteome</keyword>
<organism evidence="1 2">
    <name type="scientific">Streptosporangium subroseum</name>
    <dbReference type="NCBI Taxonomy" id="106412"/>
    <lineage>
        <taxon>Bacteria</taxon>
        <taxon>Bacillati</taxon>
        <taxon>Actinomycetota</taxon>
        <taxon>Actinomycetes</taxon>
        <taxon>Streptosporangiales</taxon>
        <taxon>Streptosporangiaceae</taxon>
        <taxon>Streptosporangium</taxon>
    </lineage>
</organism>
<dbReference type="AlphaFoldDB" id="A0A239LS35"/>
<evidence type="ECO:0000313" key="1">
    <source>
        <dbReference type="EMBL" id="SNT33080.1"/>
    </source>
</evidence>
<feature type="non-terminal residue" evidence="1">
    <location>
        <position position="1"/>
    </location>
</feature>
<protein>
    <submittedName>
        <fullName evidence="1">Uncharacterized protein</fullName>
    </submittedName>
</protein>
<name>A0A239LS35_9ACTN</name>
<proteinExistence type="predicted"/>
<reference evidence="1 2" key="1">
    <citation type="submission" date="2017-06" db="EMBL/GenBank/DDBJ databases">
        <authorList>
            <person name="Kim H.J."/>
            <person name="Triplett B.A."/>
        </authorList>
    </citation>
    <scope>NUCLEOTIDE SEQUENCE [LARGE SCALE GENOMIC DNA]</scope>
    <source>
        <strain evidence="1 2">CGMCC 4.2132</strain>
    </source>
</reference>
<accession>A0A239LS35</accession>
<gene>
    <name evidence="1" type="ORF">SAMN05216276_1034107</name>
</gene>
<dbReference type="EMBL" id="FZOD01000034">
    <property type="protein sequence ID" value="SNT33080.1"/>
    <property type="molecule type" value="Genomic_DNA"/>
</dbReference>
<dbReference type="Proteomes" id="UP000198282">
    <property type="component" value="Unassembled WGS sequence"/>
</dbReference>
<evidence type="ECO:0000313" key="2">
    <source>
        <dbReference type="Proteomes" id="UP000198282"/>
    </source>
</evidence>
<sequence length="32" mass="3639">RLPLGADLTVTVQRWPPSALRPATFVYRERDG</sequence>